<evidence type="ECO:0000313" key="2">
    <source>
        <dbReference type="EMBL" id="CAD6336460.1"/>
    </source>
</evidence>
<keyword evidence="3" id="KW-1185">Reference proteome</keyword>
<reference evidence="2" key="1">
    <citation type="submission" date="2020-10" db="EMBL/GenBank/DDBJ databases">
        <authorList>
            <person name="Han B."/>
            <person name="Lu T."/>
            <person name="Zhao Q."/>
            <person name="Huang X."/>
            <person name="Zhao Y."/>
        </authorList>
    </citation>
    <scope>NUCLEOTIDE SEQUENCE</scope>
</reference>
<proteinExistence type="predicted"/>
<feature type="region of interest" description="Disordered" evidence="1">
    <location>
        <begin position="28"/>
        <end position="117"/>
    </location>
</feature>
<dbReference type="OrthoDB" id="10458308at2759"/>
<sequence length="117" mass="11828">MALRLALRQPPLSCNLVLCIERMAFASSCSSPTANPPAAAAPSNNDPPADAATNPPAPPPVEAPTAPCPCPADGSCTGTHAPEGEKAGGDVPPADPSHRGPPITHGYYTPTHQPHDP</sequence>
<organism evidence="2 3">
    <name type="scientific">Miscanthus lutarioriparius</name>
    <dbReference type="NCBI Taxonomy" id="422564"/>
    <lineage>
        <taxon>Eukaryota</taxon>
        <taxon>Viridiplantae</taxon>
        <taxon>Streptophyta</taxon>
        <taxon>Embryophyta</taxon>
        <taxon>Tracheophyta</taxon>
        <taxon>Spermatophyta</taxon>
        <taxon>Magnoliopsida</taxon>
        <taxon>Liliopsida</taxon>
        <taxon>Poales</taxon>
        <taxon>Poaceae</taxon>
        <taxon>PACMAD clade</taxon>
        <taxon>Panicoideae</taxon>
        <taxon>Andropogonodae</taxon>
        <taxon>Andropogoneae</taxon>
        <taxon>Saccharinae</taxon>
        <taxon>Miscanthus</taxon>
    </lineage>
</organism>
<protein>
    <submittedName>
        <fullName evidence="2">Uncharacterized protein</fullName>
    </submittedName>
</protein>
<dbReference type="Proteomes" id="UP000604825">
    <property type="component" value="Unassembled WGS sequence"/>
</dbReference>
<evidence type="ECO:0000256" key="1">
    <source>
        <dbReference type="SAM" id="MobiDB-lite"/>
    </source>
</evidence>
<accession>A0A811S4T2</accession>
<dbReference type="AlphaFoldDB" id="A0A811S4T2"/>
<feature type="compositionally biased region" description="Pro residues" evidence="1">
    <location>
        <begin position="55"/>
        <end position="70"/>
    </location>
</feature>
<feature type="compositionally biased region" description="Low complexity" evidence="1">
    <location>
        <begin position="28"/>
        <end position="54"/>
    </location>
</feature>
<dbReference type="EMBL" id="CAJGYO010000018">
    <property type="protein sequence ID" value="CAD6336460.1"/>
    <property type="molecule type" value="Genomic_DNA"/>
</dbReference>
<name>A0A811S4T2_9POAL</name>
<gene>
    <name evidence="2" type="ORF">NCGR_LOCUS60558</name>
</gene>
<evidence type="ECO:0000313" key="3">
    <source>
        <dbReference type="Proteomes" id="UP000604825"/>
    </source>
</evidence>
<comment type="caution">
    <text evidence="2">The sequence shown here is derived from an EMBL/GenBank/DDBJ whole genome shotgun (WGS) entry which is preliminary data.</text>
</comment>